<dbReference type="SUPFAM" id="SSF48498">
    <property type="entry name" value="Tetracyclin repressor-like, C-terminal domain"/>
    <property type="match status" value="1"/>
</dbReference>
<sequence>MPPQPDAVARRPSITERARREQLIGLTIALIAERGYAATSLASIAAAASISKAAVLYHFSSKQAVIEAAYRSVLHDLTEHVGPRVEAAAGPGAAVEEYAAAMIGYMADHPDHVRVIAEALGDPDDTGIGDSPGSAARWGALAALIEHAQDAGEYRPADARTQAIMINGAIDAVVAESLNDDGYRLADAADSVVDLVRRAARG</sequence>
<dbReference type="SUPFAM" id="SSF46689">
    <property type="entry name" value="Homeodomain-like"/>
    <property type="match status" value="1"/>
</dbReference>
<evidence type="ECO:0000256" key="2">
    <source>
        <dbReference type="ARBA" id="ARBA00023125"/>
    </source>
</evidence>
<dbReference type="OrthoDB" id="9806334at2"/>
<dbReference type="Proteomes" id="UP000240542">
    <property type="component" value="Unassembled WGS sequence"/>
</dbReference>
<dbReference type="PANTHER" id="PTHR30055">
    <property type="entry name" value="HTH-TYPE TRANSCRIPTIONAL REGULATOR RUTR"/>
    <property type="match status" value="1"/>
</dbReference>
<accession>A0A2P8D3P8</accession>
<dbReference type="Gene3D" id="1.10.10.60">
    <property type="entry name" value="Homeodomain-like"/>
    <property type="match status" value="1"/>
</dbReference>
<gene>
    <name evidence="6" type="ORF">CLV63_119124</name>
</gene>
<evidence type="ECO:0000313" key="6">
    <source>
        <dbReference type="EMBL" id="PSK91843.1"/>
    </source>
</evidence>
<evidence type="ECO:0000259" key="5">
    <source>
        <dbReference type="PROSITE" id="PS50977"/>
    </source>
</evidence>
<dbReference type="AlphaFoldDB" id="A0A2P8D3P8"/>
<proteinExistence type="predicted"/>
<evidence type="ECO:0000256" key="1">
    <source>
        <dbReference type="ARBA" id="ARBA00023015"/>
    </source>
</evidence>
<dbReference type="GO" id="GO:0003700">
    <property type="term" value="F:DNA-binding transcription factor activity"/>
    <property type="evidence" value="ECO:0007669"/>
    <property type="project" value="TreeGrafter"/>
</dbReference>
<feature type="DNA-binding region" description="H-T-H motif" evidence="4">
    <location>
        <begin position="40"/>
        <end position="59"/>
    </location>
</feature>
<evidence type="ECO:0000313" key="7">
    <source>
        <dbReference type="Proteomes" id="UP000240542"/>
    </source>
</evidence>
<dbReference type="InterPro" id="IPR050109">
    <property type="entry name" value="HTH-type_TetR-like_transc_reg"/>
</dbReference>
<keyword evidence="1" id="KW-0805">Transcription regulation</keyword>
<keyword evidence="2 4" id="KW-0238">DNA-binding</keyword>
<organism evidence="6 7">
    <name type="scientific">Murinocardiopsis flavida</name>
    <dbReference type="NCBI Taxonomy" id="645275"/>
    <lineage>
        <taxon>Bacteria</taxon>
        <taxon>Bacillati</taxon>
        <taxon>Actinomycetota</taxon>
        <taxon>Actinomycetes</taxon>
        <taxon>Streptosporangiales</taxon>
        <taxon>Nocardiopsidaceae</taxon>
        <taxon>Murinocardiopsis</taxon>
    </lineage>
</organism>
<dbReference type="InterPro" id="IPR036271">
    <property type="entry name" value="Tet_transcr_reg_TetR-rel_C_sf"/>
</dbReference>
<dbReference type="InterPro" id="IPR001647">
    <property type="entry name" value="HTH_TetR"/>
</dbReference>
<dbReference type="InterPro" id="IPR009057">
    <property type="entry name" value="Homeodomain-like_sf"/>
</dbReference>
<evidence type="ECO:0000256" key="4">
    <source>
        <dbReference type="PROSITE-ProRule" id="PRU00335"/>
    </source>
</evidence>
<reference evidence="6 7" key="1">
    <citation type="submission" date="2018-03" db="EMBL/GenBank/DDBJ databases">
        <title>Genomic Encyclopedia of Archaeal and Bacterial Type Strains, Phase II (KMG-II): from individual species to whole genera.</title>
        <authorList>
            <person name="Goeker M."/>
        </authorList>
    </citation>
    <scope>NUCLEOTIDE SEQUENCE [LARGE SCALE GENOMIC DNA]</scope>
    <source>
        <strain evidence="6 7">DSM 45312</strain>
    </source>
</reference>
<dbReference type="Gene3D" id="1.10.357.10">
    <property type="entry name" value="Tetracycline Repressor, domain 2"/>
    <property type="match status" value="1"/>
</dbReference>
<protein>
    <submittedName>
        <fullName evidence="6">TetR family transcriptional regulator</fullName>
    </submittedName>
</protein>
<evidence type="ECO:0000256" key="3">
    <source>
        <dbReference type="ARBA" id="ARBA00023163"/>
    </source>
</evidence>
<keyword evidence="3" id="KW-0804">Transcription</keyword>
<dbReference type="PRINTS" id="PR00455">
    <property type="entry name" value="HTHTETR"/>
</dbReference>
<name>A0A2P8D3P8_9ACTN</name>
<dbReference type="Pfam" id="PF00440">
    <property type="entry name" value="TetR_N"/>
    <property type="match status" value="1"/>
</dbReference>
<dbReference type="EMBL" id="PYGA01000019">
    <property type="protein sequence ID" value="PSK91843.1"/>
    <property type="molecule type" value="Genomic_DNA"/>
</dbReference>
<comment type="caution">
    <text evidence="6">The sequence shown here is derived from an EMBL/GenBank/DDBJ whole genome shotgun (WGS) entry which is preliminary data.</text>
</comment>
<keyword evidence="7" id="KW-1185">Reference proteome</keyword>
<feature type="domain" description="HTH tetR-type" evidence="5">
    <location>
        <begin position="17"/>
        <end position="77"/>
    </location>
</feature>
<dbReference type="PROSITE" id="PS50977">
    <property type="entry name" value="HTH_TETR_2"/>
    <property type="match status" value="1"/>
</dbReference>
<dbReference type="GO" id="GO:0000976">
    <property type="term" value="F:transcription cis-regulatory region binding"/>
    <property type="evidence" value="ECO:0007669"/>
    <property type="project" value="TreeGrafter"/>
</dbReference>
<dbReference type="RefSeq" id="WP_106585506.1">
    <property type="nucleotide sequence ID" value="NZ_PYGA01000019.1"/>
</dbReference>
<dbReference type="PANTHER" id="PTHR30055:SF234">
    <property type="entry name" value="HTH-TYPE TRANSCRIPTIONAL REGULATOR BETI"/>
    <property type="match status" value="1"/>
</dbReference>